<dbReference type="KEGG" id="mcau:MIT9_P2624"/>
<keyword evidence="2" id="KW-1185">Reference proteome</keyword>
<accession>A0AAU9CSQ0</accession>
<organism evidence="1 2">
    <name type="scientific">Methylomarinovum caldicuralii</name>
    <dbReference type="NCBI Taxonomy" id="438856"/>
    <lineage>
        <taxon>Bacteria</taxon>
        <taxon>Pseudomonadati</taxon>
        <taxon>Pseudomonadota</taxon>
        <taxon>Gammaproteobacteria</taxon>
        <taxon>Methylococcales</taxon>
        <taxon>Methylothermaceae</taxon>
        <taxon>Methylomarinovum</taxon>
    </lineage>
</organism>
<dbReference type="RefSeq" id="WP_317705408.1">
    <property type="nucleotide sequence ID" value="NZ_AP024714.1"/>
</dbReference>
<evidence type="ECO:0008006" key="3">
    <source>
        <dbReference type="Google" id="ProtNLM"/>
    </source>
</evidence>
<name>A0AAU9CSQ0_9GAMM</name>
<proteinExistence type="predicted"/>
<dbReference type="EMBL" id="AP024714">
    <property type="protein sequence ID" value="BCX83033.1"/>
    <property type="molecule type" value="Genomic_DNA"/>
</dbReference>
<protein>
    <recommendedName>
        <fullName evidence="3">Phosphatase</fullName>
    </recommendedName>
</protein>
<evidence type="ECO:0000313" key="1">
    <source>
        <dbReference type="EMBL" id="BCX83033.1"/>
    </source>
</evidence>
<evidence type="ECO:0000313" key="2">
    <source>
        <dbReference type="Proteomes" id="UP001321825"/>
    </source>
</evidence>
<gene>
    <name evidence="1" type="ORF">MIT9_P2624</name>
</gene>
<reference evidence="2" key="1">
    <citation type="journal article" date="2024" name="Int. J. Syst. Evol. Microbiol.">
        <title>Methylomarinovum tepidoasis sp. nov., a moderately thermophilic methanotroph of the family Methylothermaceae isolated from a deep-sea hydrothermal field.</title>
        <authorList>
            <person name="Hirayama H."/>
            <person name="Takaki Y."/>
            <person name="Abe M."/>
            <person name="Miyazaki M."/>
            <person name="Uematsu K."/>
            <person name="Matsui Y."/>
            <person name="Takai K."/>
        </authorList>
    </citation>
    <scope>NUCLEOTIDE SEQUENCE [LARGE SCALE GENOMIC DNA]</scope>
    <source>
        <strain evidence="2">IT-9</strain>
    </source>
</reference>
<dbReference type="AlphaFoldDB" id="A0AAU9CSQ0"/>
<dbReference type="Proteomes" id="UP001321825">
    <property type="component" value="Chromosome"/>
</dbReference>
<sequence length="72" mass="8293">MNEFSHAHKVVEQFKRLLSQQETQCLGEEHFDELVLLVEAAIDSAVLEALEKTADRIEQLARETRHLAEKGY</sequence>